<proteinExistence type="predicted"/>
<evidence type="ECO:0000256" key="2">
    <source>
        <dbReference type="ARBA" id="ARBA00012438"/>
    </source>
</evidence>
<dbReference type="PROSITE" id="PS50113">
    <property type="entry name" value="PAC"/>
    <property type="match status" value="1"/>
</dbReference>
<dbReference type="InterPro" id="IPR003661">
    <property type="entry name" value="HisK_dim/P_dom"/>
</dbReference>
<dbReference type="InterPro" id="IPR035965">
    <property type="entry name" value="PAS-like_dom_sf"/>
</dbReference>
<keyword evidence="10" id="KW-1185">Reference proteome</keyword>
<keyword evidence="5 9" id="KW-0418">Kinase</keyword>
<dbReference type="SUPFAM" id="SSF47384">
    <property type="entry name" value="Homodimeric domain of signal transducing histidine kinase"/>
    <property type="match status" value="1"/>
</dbReference>
<dbReference type="SMART" id="SM00387">
    <property type="entry name" value="HATPase_c"/>
    <property type="match status" value="1"/>
</dbReference>
<evidence type="ECO:0000259" key="8">
    <source>
        <dbReference type="PROSITE" id="PS50113"/>
    </source>
</evidence>
<dbReference type="PANTHER" id="PTHR43304:SF1">
    <property type="entry name" value="PAC DOMAIN-CONTAINING PROTEIN"/>
    <property type="match status" value="1"/>
</dbReference>
<reference evidence="9 10" key="1">
    <citation type="submission" date="2019-08" db="EMBL/GenBank/DDBJ databases">
        <authorList>
            <person name="Seo M.-J."/>
        </authorList>
    </citation>
    <scope>NUCLEOTIDE SEQUENCE [LARGE SCALE GENOMIC DNA]</scope>
    <source>
        <strain evidence="9 10">KIGAM108</strain>
    </source>
</reference>
<dbReference type="InterPro" id="IPR000700">
    <property type="entry name" value="PAS-assoc_C"/>
</dbReference>
<organism evidence="9 10">
    <name type="scientific">Hymenobacter lutimineralis</name>
    <dbReference type="NCBI Taxonomy" id="2606448"/>
    <lineage>
        <taxon>Bacteria</taxon>
        <taxon>Pseudomonadati</taxon>
        <taxon>Bacteroidota</taxon>
        <taxon>Cytophagia</taxon>
        <taxon>Cytophagales</taxon>
        <taxon>Hymenobacteraceae</taxon>
        <taxon>Hymenobacter</taxon>
    </lineage>
</organism>
<evidence type="ECO:0000256" key="4">
    <source>
        <dbReference type="ARBA" id="ARBA00022679"/>
    </source>
</evidence>
<dbReference type="Pfam" id="PF13426">
    <property type="entry name" value="PAS_9"/>
    <property type="match status" value="1"/>
</dbReference>
<evidence type="ECO:0000259" key="6">
    <source>
        <dbReference type="PROSITE" id="PS50109"/>
    </source>
</evidence>
<dbReference type="PROSITE" id="PS50112">
    <property type="entry name" value="PAS"/>
    <property type="match status" value="1"/>
</dbReference>
<dbReference type="PROSITE" id="PS50109">
    <property type="entry name" value="HIS_KIN"/>
    <property type="match status" value="1"/>
</dbReference>
<evidence type="ECO:0000313" key="9">
    <source>
        <dbReference type="EMBL" id="TYZ06223.1"/>
    </source>
</evidence>
<dbReference type="InterPro" id="IPR052162">
    <property type="entry name" value="Sensor_kinase/Photoreceptor"/>
</dbReference>
<dbReference type="PRINTS" id="PR00344">
    <property type="entry name" value="BCTRLSENSOR"/>
</dbReference>
<evidence type="ECO:0000256" key="3">
    <source>
        <dbReference type="ARBA" id="ARBA00022553"/>
    </source>
</evidence>
<feature type="domain" description="PAC" evidence="8">
    <location>
        <begin position="471"/>
        <end position="523"/>
    </location>
</feature>
<dbReference type="InterPro" id="IPR013656">
    <property type="entry name" value="PAS_4"/>
</dbReference>
<keyword evidence="3" id="KW-0597">Phosphoprotein</keyword>
<dbReference type="SMART" id="SM00086">
    <property type="entry name" value="PAC"/>
    <property type="match status" value="2"/>
</dbReference>
<dbReference type="AlphaFoldDB" id="A0A5D6URY2"/>
<sequence>MSTSFADVSFVFDALPGSVLLLQANAPDFTLLALSDDLLPRLASTRAEVVGRSLWAVCTANPALPGAAKPAGLASALQHALLTRQATQYAIGPGWSPHEEEANWVTHIRPVSDATGEVRYLVLSFSHGGRLPAAGVLQGQESASYDQTLLEACPIATALYLGPEIRVQYANALMLEYWGKDPSVVGKTFCEALPGPESRAFQARLEQVYATGEAYAGVYEKAAVLTDGAAHTAYFDFTCKPLRTPQGHVYGIHHTATDVTDEVLTRQKSEARREELEWFKFMADQARDLFILVRENGTFAYLNTQALETWGYTAREAQQLHVADIDPTYQPRMFALGFAKAQREIIPPFETLHKRKDGHVFPVEVSMNALVLGGKPHLLAVARDITQKKRDLEALQESEERFRIMADAAPSQVWAVHPDSSVRYVNRTFLEFVGLDLPQYLAKGWFSFLHPSEAAFAQRTLEQAIDERKPYSLEHRMRRHDGVYRWFLSQGAPSYYANGELYGYVGAAIDITELKLANEQLVRINNDLDNFVYTASHDLKAPISNIEGLLHALLRVLPPETLQSEQVLQLTALMQESVERFSKTIANLTDVAKLQKEHSAEAVPVQLATAIREVLLDLQPQLGRGHLQVEVDETITIRFSEKNIRSVVYNLLSNALKYCAPEREPHIVVRCEARDEHHVLTVADNGLGLDANQQRQLFIMFKRLHSHVEGSGVGLYMVKKIMENSGGRIEVESTPGLGSTFRVYFAR</sequence>
<dbReference type="InterPro" id="IPR004358">
    <property type="entry name" value="Sig_transdc_His_kin-like_C"/>
</dbReference>
<evidence type="ECO:0000259" key="7">
    <source>
        <dbReference type="PROSITE" id="PS50112"/>
    </source>
</evidence>
<evidence type="ECO:0000256" key="5">
    <source>
        <dbReference type="ARBA" id="ARBA00022777"/>
    </source>
</evidence>
<feature type="domain" description="Histidine kinase" evidence="6">
    <location>
        <begin position="534"/>
        <end position="747"/>
    </location>
</feature>
<dbReference type="InterPro" id="IPR005467">
    <property type="entry name" value="His_kinase_dom"/>
</dbReference>
<accession>A0A5D6URY2</accession>
<dbReference type="Gene3D" id="1.10.287.130">
    <property type="match status" value="1"/>
</dbReference>
<dbReference type="SUPFAM" id="SSF55785">
    <property type="entry name" value="PYP-like sensor domain (PAS domain)"/>
    <property type="match status" value="3"/>
</dbReference>
<dbReference type="Pfam" id="PF08447">
    <property type="entry name" value="PAS_3"/>
    <property type="match status" value="1"/>
</dbReference>
<dbReference type="InterPro" id="IPR013655">
    <property type="entry name" value="PAS_fold_3"/>
</dbReference>
<keyword evidence="4" id="KW-0808">Transferase</keyword>
<dbReference type="CDD" id="cd00082">
    <property type="entry name" value="HisKA"/>
    <property type="match status" value="1"/>
</dbReference>
<dbReference type="SMART" id="SM00091">
    <property type="entry name" value="PAS"/>
    <property type="match status" value="3"/>
</dbReference>
<evidence type="ECO:0000313" key="10">
    <source>
        <dbReference type="Proteomes" id="UP000322791"/>
    </source>
</evidence>
<evidence type="ECO:0000256" key="1">
    <source>
        <dbReference type="ARBA" id="ARBA00000085"/>
    </source>
</evidence>
<dbReference type="SMART" id="SM00388">
    <property type="entry name" value="HisKA"/>
    <property type="match status" value="1"/>
</dbReference>
<dbReference type="InterPro" id="IPR001610">
    <property type="entry name" value="PAC"/>
</dbReference>
<dbReference type="InterPro" id="IPR036097">
    <property type="entry name" value="HisK_dim/P_sf"/>
</dbReference>
<dbReference type="Proteomes" id="UP000322791">
    <property type="component" value="Unassembled WGS sequence"/>
</dbReference>
<dbReference type="Gene3D" id="3.30.565.10">
    <property type="entry name" value="Histidine kinase-like ATPase, C-terminal domain"/>
    <property type="match status" value="1"/>
</dbReference>
<protein>
    <recommendedName>
        <fullName evidence="2">histidine kinase</fullName>
        <ecNumber evidence="2">2.7.13.3</ecNumber>
    </recommendedName>
</protein>
<comment type="caution">
    <text evidence="9">The sequence shown here is derived from an EMBL/GenBank/DDBJ whole genome shotgun (WGS) entry which is preliminary data.</text>
</comment>
<dbReference type="GO" id="GO:0000155">
    <property type="term" value="F:phosphorelay sensor kinase activity"/>
    <property type="evidence" value="ECO:0007669"/>
    <property type="project" value="InterPro"/>
</dbReference>
<dbReference type="SUPFAM" id="SSF55874">
    <property type="entry name" value="ATPase domain of HSP90 chaperone/DNA topoisomerase II/histidine kinase"/>
    <property type="match status" value="1"/>
</dbReference>
<dbReference type="Pfam" id="PF02518">
    <property type="entry name" value="HATPase_c"/>
    <property type="match status" value="1"/>
</dbReference>
<dbReference type="InterPro" id="IPR003594">
    <property type="entry name" value="HATPase_dom"/>
</dbReference>
<dbReference type="Gene3D" id="3.30.450.20">
    <property type="entry name" value="PAS domain"/>
    <property type="match status" value="3"/>
</dbReference>
<dbReference type="NCBIfam" id="TIGR00229">
    <property type="entry name" value="sensory_box"/>
    <property type="match status" value="2"/>
</dbReference>
<dbReference type="Pfam" id="PF08448">
    <property type="entry name" value="PAS_4"/>
    <property type="match status" value="1"/>
</dbReference>
<comment type="catalytic activity">
    <reaction evidence="1">
        <text>ATP + protein L-histidine = ADP + protein N-phospho-L-histidine.</text>
        <dbReference type="EC" id="2.7.13.3"/>
    </reaction>
</comment>
<dbReference type="PANTHER" id="PTHR43304">
    <property type="entry name" value="PHYTOCHROME-LIKE PROTEIN CPH1"/>
    <property type="match status" value="1"/>
</dbReference>
<dbReference type="InterPro" id="IPR000014">
    <property type="entry name" value="PAS"/>
</dbReference>
<gene>
    <name evidence="9" type="ORF">FY528_18990</name>
</gene>
<dbReference type="EMBL" id="VTHL01000027">
    <property type="protein sequence ID" value="TYZ06223.1"/>
    <property type="molecule type" value="Genomic_DNA"/>
</dbReference>
<dbReference type="Pfam" id="PF00512">
    <property type="entry name" value="HisKA"/>
    <property type="match status" value="1"/>
</dbReference>
<dbReference type="InterPro" id="IPR036890">
    <property type="entry name" value="HATPase_C_sf"/>
</dbReference>
<name>A0A5D6URY2_9BACT</name>
<dbReference type="CDD" id="cd00130">
    <property type="entry name" value="PAS"/>
    <property type="match status" value="2"/>
</dbReference>
<dbReference type="EC" id="2.7.13.3" evidence="2"/>
<dbReference type="RefSeq" id="WP_149072610.1">
    <property type="nucleotide sequence ID" value="NZ_VTHL01000027.1"/>
</dbReference>
<dbReference type="FunFam" id="3.30.450.20:FF:000099">
    <property type="entry name" value="Sensory box sensor histidine kinase"/>
    <property type="match status" value="1"/>
</dbReference>
<feature type="domain" description="PAS" evidence="7">
    <location>
        <begin position="398"/>
        <end position="468"/>
    </location>
</feature>